<reference evidence="3 4" key="1">
    <citation type="submission" date="2020-08" db="EMBL/GenBank/DDBJ databases">
        <title>Sequencing the genomes of 1000 actinobacteria strains.</title>
        <authorList>
            <person name="Klenk H.-P."/>
        </authorList>
    </citation>
    <scope>NUCLEOTIDE SEQUENCE [LARGE SCALE GENOMIC DNA]</scope>
    <source>
        <strain evidence="3 4">DSM 44598</strain>
    </source>
</reference>
<dbReference type="AlphaFoldDB" id="A0A840WCJ1"/>
<keyword evidence="4" id="KW-1185">Reference proteome</keyword>
<dbReference type="EMBL" id="JACHDO010000001">
    <property type="protein sequence ID" value="MBB5490741.1"/>
    <property type="molecule type" value="Genomic_DNA"/>
</dbReference>
<feature type="region of interest" description="Disordered" evidence="1">
    <location>
        <begin position="116"/>
        <end position="232"/>
    </location>
</feature>
<dbReference type="RefSeq" id="WP_184364351.1">
    <property type="nucleotide sequence ID" value="NZ_BAAAKM010000086.1"/>
</dbReference>
<keyword evidence="2" id="KW-0812">Transmembrane</keyword>
<sequence>MALPSIFFTVLDLALALFFAVTGVLILARARRVPRARGVLLTAAALMLLYAIWSATVRTIMLTYPPILAVPGETPPELSPVQAFNYEVLQPAWYYANGLLVVAVVVLLLIALPRSRTANEQTGPGPAGPHPYRPGPHQAQTSGDQHRGPRPQGPPPPSRPPHGDPQRQAGPPPHPRSGPQPQQYPYPQVPQVPQTPHGPQGSTRPQEAFPQQQPPPAPPKRPGRHRAPEPPE</sequence>
<protein>
    <submittedName>
        <fullName evidence="3">Uncharacterized protein</fullName>
    </submittedName>
</protein>
<feature type="transmembrane region" description="Helical" evidence="2">
    <location>
        <begin position="92"/>
        <end position="112"/>
    </location>
</feature>
<evidence type="ECO:0000313" key="4">
    <source>
        <dbReference type="Proteomes" id="UP000579647"/>
    </source>
</evidence>
<organism evidence="3 4">
    <name type="scientific">Nocardiopsis metallicus</name>
    <dbReference type="NCBI Taxonomy" id="179819"/>
    <lineage>
        <taxon>Bacteria</taxon>
        <taxon>Bacillati</taxon>
        <taxon>Actinomycetota</taxon>
        <taxon>Actinomycetes</taxon>
        <taxon>Streptosporangiales</taxon>
        <taxon>Nocardiopsidaceae</taxon>
        <taxon>Nocardiopsis</taxon>
    </lineage>
</organism>
<evidence type="ECO:0000313" key="3">
    <source>
        <dbReference type="EMBL" id="MBB5490741.1"/>
    </source>
</evidence>
<feature type="compositionally biased region" description="Pro residues" evidence="1">
    <location>
        <begin position="170"/>
        <end position="190"/>
    </location>
</feature>
<accession>A0A840WCJ1</accession>
<comment type="caution">
    <text evidence="3">The sequence shown here is derived from an EMBL/GenBank/DDBJ whole genome shotgun (WGS) entry which is preliminary data.</text>
</comment>
<evidence type="ECO:0000256" key="2">
    <source>
        <dbReference type="SAM" id="Phobius"/>
    </source>
</evidence>
<evidence type="ECO:0000256" key="1">
    <source>
        <dbReference type="SAM" id="MobiDB-lite"/>
    </source>
</evidence>
<dbReference type="Proteomes" id="UP000579647">
    <property type="component" value="Unassembled WGS sequence"/>
</dbReference>
<proteinExistence type="predicted"/>
<feature type="compositionally biased region" description="Pro residues" evidence="1">
    <location>
        <begin position="151"/>
        <end position="160"/>
    </location>
</feature>
<feature type="transmembrane region" description="Helical" evidence="2">
    <location>
        <begin position="6"/>
        <end position="27"/>
    </location>
</feature>
<name>A0A840WCJ1_9ACTN</name>
<gene>
    <name evidence="3" type="ORF">HNR07_001878</name>
</gene>
<keyword evidence="2" id="KW-0472">Membrane</keyword>
<keyword evidence="2" id="KW-1133">Transmembrane helix</keyword>
<feature type="transmembrane region" description="Helical" evidence="2">
    <location>
        <begin position="39"/>
        <end position="61"/>
    </location>
</feature>